<dbReference type="InterPro" id="IPR003495">
    <property type="entry name" value="CobW/HypB/UreG_nucleotide-bd"/>
</dbReference>
<gene>
    <name evidence="8" type="ORF">FQP86_13880</name>
</gene>
<name>A0A558HIB6_9GAMM</name>
<protein>
    <submittedName>
        <fullName evidence="8">GTP-binding protein</fullName>
    </submittedName>
</protein>
<evidence type="ECO:0000256" key="6">
    <source>
        <dbReference type="ARBA" id="ARBA00049117"/>
    </source>
</evidence>
<dbReference type="SUPFAM" id="SSF90002">
    <property type="entry name" value="Hypothetical protein YjiA, C-terminal domain"/>
    <property type="match status" value="1"/>
</dbReference>
<dbReference type="GO" id="GO:0005737">
    <property type="term" value="C:cytoplasm"/>
    <property type="evidence" value="ECO:0007669"/>
    <property type="project" value="TreeGrafter"/>
</dbReference>
<dbReference type="OrthoDB" id="9808822at2"/>
<dbReference type="InterPro" id="IPR011629">
    <property type="entry name" value="CobW-like_C"/>
</dbReference>
<comment type="catalytic activity">
    <reaction evidence="6">
        <text>GTP + H2O = GDP + phosphate + H(+)</text>
        <dbReference type="Rhea" id="RHEA:19669"/>
        <dbReference type="ChEBI" id="CHEBI:15377"/>
        <dbReference type="ChEBI" id="CHEBI:15378"/>
        <dbReference type="ChEBI" id="CHEBI:37565"/>
        <dbReference type="ChEBI" id="CHEBI:43474"/>
        <dbReference type="ChEBI" id="CHEBI:58189"/>
    </reaction>
    <physiologicalReaction direction="left-to-right" evidence="6">
        <dbReference type="Rhea" id="RHEA:19670"/>
    </physiologicalReaction>
</comment>
<evidence type="ECO:0000313" key="9">
    <source>
        <dbReference type="Proteomes" id="UP000319941"/>
    </source>
</evidence>
<dbReference type="Gene3D" id="3.40.50.300">
    <property type="entry name" value="P-loop containing nucleotide triphosphate hydrolases"/>
    <property type="match status" value="1"/>
</dbReference>
<dbReference type="Proteomes" id="UP000319941">
    <property type="component" value="Unassembled WGS sequence"/>
</dbReference>
<evidence type="ECO:0000259" key="7">
    <source>
        <dbReference type="SMART" id="SM00833"/>
    </source>
</evidence>
<keyword evidence="2" id="KW-0378">Hydrolase</keyword>
<dbReference type="AlphaFoldDB" id="A0A558HIB6"/>
<dbReference type="PANTHER" id="PTHR13748:SF62">
    <property type="entry name" value="COBW DOMAIN-CONTAINING PROTEIN"/>
    <property type="match status" value="1"/>
</dbReference>
<feature type="domain" description="CobW C-terminal" evidence="7">
    <location>
        <begin position="238"/>
        <end position="330"/>
    </location>
</feature>
<comment type="function">
    <text evidence="5">Zinc chaperone that directly transfers zinc cofactor to target proteins, thereby activating them. Zinc is transferred from the CXCC motif in the GTPase domain to the zinc binding site in target proteins in a process requiring GTP hydrolysis.</text>
</comment>
<evidence type="ECO:0000256" key="5">
    <source>
        <dbReference type="ARBA" id="ARBA00045658"/>
    </source>
</evidence>
<dbReference type="SUPFAM" id="SSF52540">
    <property type="entry name" value="P-loop containing nucleoside triphosphate hydrolases"/>
    <property type="match status" value="1"/>
</dbReference>
<comment type="similarity">
    <text evidence="4">Belongs to the SIMIBI class G3E GTPase family. ZNG1 subfamily.</text>
</comment>
<dbReference type="InterPro" id="IPR051316">
    <property type="entry name" value="Zinc-reg_GTPase_activator"/>
</dbReference>
<evidence type="ECO:0000256" key="1">
    <source>
        <dbReference type="ARBA" id="ARBA00022741"/>
    </source>
</evidence>
<dbReference type="CDD" id="cd03112">
    <property type="entry name" value="CobW-like"/>
    <property type="match status" value="1"/>
</dbReference>
<dbReference type="InterPro" id="IPR027417">
    <property type="entry name" value="P-loop_NTPase"/>
</dbReference>
<proteinExistence type="inferred from homology"/>
<comment type="caution">
    <text evidence="8">The sequence shown here is derived from an EMBL/GenBank/DDBJ whole genome shotgun (WGS) entry which is preliminary data.</text>
</comment>
<dbReference type="Pfam" id="PF07683">
    <property type="entry name" value="CobW_C"/>
    <property type="match status" value="1"/>
</dbReference>
<dbReference type="SMART" id="SM00833">
    <property type="entry name" value="CobW_C"/>
    <property type="match status" value="1"/>
</dbReference>
<dbReference type="PANTHER" id="PTHR13748">
    <property type="entry name" value="COBW-RELATED"/>
    <property type="match status" value="1"/>
</dbReference>
<evidence type="ECO:0000256" key="2">
    <source>
        <dbReference type="ARBA" id="ARBA00022801"/>
    </source>
</evidence>
<dbReference type="GO" id="GO:0016787">
    <property type="term" value="F:hydrolase activity"/>
    <property type="evidence" value="ECO:0007669"/>
    <property type="project" value="UniProtKB-KW"/>
</dbReference>
<keyword evidence="3" id="KW-0143">Chaperone</keyword>
<accession>A0A558HIB6</accession>
<dbReference type="GO" id="GO:0000166">
    <property type="term" value="F:nucleotide binding"/>
    <property type="evidence" value="ECO:0007669"/>
    <property type="project" value="UniProtKB-KW"/>
</dbReference>
<sequence length="340" mass="36951">MSQQHSIPVTLVAGFLGAGKTTLLNHLLNSDHGRRMAVMVNDFGAINIDSQLIVSQTQTTVSLANGCICCTVEGDLIAQLSTLLADPQTRPEHLVIEASGVSNPVKIANTLRYPQFRQSLHIDGILTVVDAAQFDDLDSDMTRLATEQLDAADIIILNKTDLLTPDQRTALKSRWLYPNARVIESEHGVVPLALLLGVERKTTAEPVSPDGRHAPALTASTTTFETFKAVPHQHDSLFDTWSWQSDIPLNLKALRNVMASLPAAIYRAKGICHVAEARDQRCILHLVGTRCEITPAGPWKGATPSTQLIMIGKRGAIDANTLRTLLEACHDEVEPTAVIN</sequence>
<dbReference type="EMBL" id="VNFH01000009">
    <property type="protein sequence ID" value="TVU68847.1"/>
    <property type="molecule type" value="Genomic_DNA"/>
</dbReference>
<evidence type="ECO:0000256" key="3">
    <source>
        <dbReference type="ARBA" id="ARBA00023186"/>
    </source>
</evidence>
<organism evidence="8 9">
    <name type="scientific">Cobetia crustatorum</name>
    <dbReference type="NCBI Taxonomy" id="553385"/>
    <lineage>
        <taxon>Bacteria</taxon>
        <taxon>Pseudomonadati</taxon>
        <taxon>Pseudomonadota</taxon>
        <taxon>Gammaproteobacteria</taxon>
        <taxon>Oceanospirillales</taxon>
        <taxon>Halomonadaceae</taxon>
        <taxon>Cobetia</taxon>
    </lineage>
</organism>
<evidence type="ECO:0000256" key="4">
    <source>
        <dbReference type="ARBA" id="ARBA00034320"/>
    </source>
</evidence>
<evidence type="ECO:0000313" key="8">
    <source>
        <dbReference type="EMBL" id="TVU68847.1"/>
    </source>
</evidence>
<dbReference type="Pfam" id="PF02492">
    <property type="entry name" value="cobW"/>
    <property type="match status" value="1"/>
</dbReference>
<keyword evidence="9" id="KW-1185">Reference proteome</keyword>
<reference evidence="8 9" key="1">
    <citation type="submission" date="2019-07" db="EMBL/GenBank/DDBJ databases">
        <title>Diversity of Bacteria from Kongsfjorden, Arctic.</title>
        <authorList>
            <person name="Yu Y."/>
        </authorList>
    </citation>
    <scope>NUCLEOTIDE SEQUENCE [LARGE SCALE GENOMIC DNA]</scope>
    <source>
        <strain evidence="8 9">SM1923</strain>
    </source>
</reference>
<dbReference type="Gene3D" id="3.30.1220.10">
    <property type="entry name" value="CobW-like, C-terminal domain"/>
    <property type="match status" value="1"/>
</dbReference>
<keyword evidence="1" id="KW-0547">Nucleotide-binding</keyword>
<dbReference type="RefSeq" id="WP_144727882.1">
    <property type="nucleotide sequence ID" value="NZ_CAWOWR010000147.1"/>
</dbReference>
<dbReference type="InterPro" id="IPR036627">
    <property type="entry name" value="CobW-likC_sf"/>
</dbReference>